<feature type="transmembrane region" description="Helical" evidence="1">
    <location>
        <begin position="35"/>
        <end position="61"/>
    </location>
</feature>
<organism evidence="2">
    <name type="scientific">Arundo donax</name>
    <name type="common">Giant reed</name>
    <name type="synonym">Donax arundinaceus</name>
    <dbReference type="NCBI Taxonomy" id="35708"/>
    <lineage>
        <taxon>Eukaryota</taxon>
        <taxon>Viridiplantae</taxon>
        <taxon>Streptophyta</taxon>
        <taxon>Embryophyta</taxon>
        <taxon>Tracheophyta</taxon>
        <taxon>Spermatophyta</taxon>
        <taxon>Magnoliopsida</taxon>
        <taxon>Liliopsida</taxon>
        <taxon>Poales</taxon>
        <taxon>Poaceae</taxon>
        <taxon>PACMAD clade</taxon>
        <taxon>Arundinoideae</taxon>
        <taxon>Arundineae</taxon>
        <taxon>Arundo</taxon>
    </lineage>
</organism>
<reference evidence="2" key="2">
    <citation type="journal article" date="2015" name="Data Brief">
        <title>Shoot transcriptome of the giant reed, Arundo donax.</title>
        <authorList>
            <person name="Barrero R.A."/>
            <person name="Guerrero F.D."/>
            <person name="Moolhuijzen P."/>
            <person name="Goolsby J.A."/>
            <person name="Tidwell J."/>
            <person name="Bellgard S.E."/>
            <person name="Bellgard M.I."/>
        </authorList>
    </citation>
    <scope>NUCLEOTIDE SEQUENCE</scope>
    <source>
        <tissue evidence="2">Shoot tissue taken approximately 20 cm above the soil surface</tissue>
    </source>
</reference>
<feature type="transmembrane region" description="Helical" evidence="1">
    <location>
        <begin position="96"/>
        <end position="117"/>
    </location>
</feature>
<sequence length="119" mass="11398">MSTRGSSVMATGFAILLLALSTAIGSSGFGLLVSLVGVLAGANLIAVGVHDPAPIAAAVFAGVGALTALLRRNLAAAGLIMASSAVTAIAGEAGPALCFAMFALLLLGISLVTTGFLGA</sequence>
<name>A0A0A9B767_ARUDO</name>
<reference evidence="2" key="1">
    <citation type="submission" date="2014-09" db="EMBL/GenBank/DDBJ databases">
        <authorList>
            <person name="Magalhaes I.L.F."/>
            <person name="Oliveira U."/>
            <person name="Santos F.R."/>
            <person name="Vidigal T.H.D.A."/>
            <person name="Brescovit A.D."/>
            <person name="Santos A.J."/>
        </authorList>
    </citation>
    <scope>NUCLEOTIDE SEQUENCE</scope>
    <source>
        <tissue evidence="2">Shoot tissue taken approximately 20 cm above the soil surface</tissue>
    </source>
</reference>
<evidence type="ECO:0000256" key="1">
    <source>
        <dbReference type="SAM" id="Phobius"/>
    </source>
</evidence>
<accession>A0A0A9B767</accession>
<protein>
    <submittedName>
        <fullName evidence="2">Uncharacterized protein</fullName>
    </submittedName>
</protein>
<proteinExistence type="predicted"/>
<dbReference type="AlphaFoldDB" id="A0A0A9B767"/>
<evidence type="ECO:0000313" key="2">
    <source>
        <dbReference type="EMBL" id="JAD55117.1"/>
    </source>
</evidence>
<feature type="transmembrane region" description="Helical" evidence="1">
    <location>
        <begin position="73"/>
        <end position="90"/>
    </location>
</feature>
<keyword evidence="1" id="KW-0472">Membrane</keyword>
<keyword evidence="1" id="KW-1133">Transmembrane helix</keyword>
<keyword evidence="1" id="KW-0812">Transmembrane</keyword>
<dbReference type="EMBL" id="GBRH01242778">
    <property type="protein sequence ID" value="JAD55117.1"/>
    <property type="molecule type" value="Transcribed_RNA"/>
</dbReference>